<dbReference type="EMBL" id="VUJU01009426">
    <property type="protein sequence ID" value="KAF0720591.1"/>
    <property type="molecule type" value="Genomic_DNA"/>
</dbReference>
<name>A0A6G0W275_APHCR</name>
<dbReference type="AlphaFoldDB" id="A0A6G0W275"/>
<evidence type="ECO:0000313" key="2">
    <source>
        <dbReference type="EMBL" id="KAF0720591.1"/>
    </source>
</evidence>
<dbReference type="Proteomes" id="UP000478052">
    <property type="component" value="Unassembled WGS sequence"/>
</dbReference>
<feature type="compositionally biased region" description="Basic and acidic residues" evidence="1">
    <location>
        <begin position="100"/>
        <end position="116"/>
    </location>
</feature>
<reference evidence="2 3" key="1">
    <citation type="submission" date="2019-08" db="EMBL/GenBank/DDBJ databases">
        <title>Whole genome of Aphis craccivora.</title>
        <authorList>
            <person name="Voronova N.V."/>
            <person name="Shulinski R.S."/>
            <person name="Bandarenka Y.V."/>
            <person name="Zhorov D.G."/>
            <person name="Warner D."/>
        </authorList>
    </citation>
    <scope>NUCLEOTIDE SEQUENCE [LARGE SCALE GENOMIC DNA]</scope>
    <source>
        <strain evidence="2">180601</strain>
        <tissue evidence="2">Whole Body</tissue>
    </source>
</reference>
<feature type="region of interest" description="Disordered" evidence="1">
    <location>
        <begin position="98"/>
        <end position="128"/>
    </location>
</feature>
<accession>A0A6G0W275</accession>
<proteinExistence type="predicted"/>
<gene>
    <name evidence="2" type="ORF">FWK35_00021526</name>
</gene>
<sequence>METIRYKENNIYHQRLARKYCVVYLMLTRYATAASTKYRHRSDRSATLSTASTDDDDTILSTLPPTPQRLDGTGRQVAPNEYRPPVIALSYVNRRTAYTKKFDNSPKEKRYNHTGEPRSPAPSPPSSPCQCLVIGLIS</sequence>
<protein>
    <submittedName>
        <fullName evidence="2">SAP domain-containing protein</fullName>
    </submittedName>
</protein>
<comment type="caution">
    <text evidence="2">The sequence shown here is derived from an EMBL/GenBank/DDBJ whole genome shotgun (WGS) entry which is preliminary data.</text>
</comment>
<organism evidence="2 3">
    <name type="scientific">Aphis craccivora</name>
    <name type="common">Cowpea aphid</name>
    <dbReference type="NCBI Taxonomy" id="307492"/>
    <lineage>
        <taxon>Eukaryota</taxon>
        <taxon>Metazoa</taxon>
        <taxon>Ecdysozoa</taxon>
        <taxon>Arthropoda</taxon>
        <taxon>Hexapoda</taxon>
        <taxon>Insecta</taxon>
        <taxon>Pterygota</taxon>
        <taxon>Neoptera</taxon>
        <taxon>Paraneoptera</taxon>
        <taxon>Hemiptera</taxon>
        <taxon>Sternorrhyncha</taxon>
        <taxon>Aphidomorpha</taxon>
        <taxon>Aphidoidea</taxon>
        <taxon>Aphididae</taxon>
        <taxon>Aphidini</taxon>
        <taxon>Aphis</taxon>
        <taxon>Aphis</taxon>
    </lineage>
</organism>
<feature type="region of interest" description="Disordered" evidence="1">
    <location>
        <begin position="36"/>
        <end position="82"/>
    </location>
</feature>
<evidence type="ECO:0000256" key="1">
    <source>
        <dbReference type="SAM" id="MobiDB-lite"/>
    </source>
</evidence>
<keyword evidence="3" id="KW-1185">Reference proteome</keyword>
<evidence type="ECO:0000313" key="3">
    <source>
        <dbReference type="Proteomes" id="UP000478052"/>
    </source>
</evidence>